<dbReference type="Proteomes" id="UP000800200">
    <property type="component" value="Unassembled WGS sequence"/>
</dbReference>
<dbReference type="NCBIfam" id="TIGR01788">
    <property type="entry name" value="Glu-decarb-GAD"/>
    <property type="match status" value="1"/>
</dbReference>
<dbReference type="Gene3D" id="4.10.280.50">
    <property type="match status" value="1"/>
</dbReference>
<evidence type="ECO:0000256" key="2">
    <source>
        <dbReference type="ARBA" id="ARBA00009533"/>
    </source>
</evidence>
<keyword evidence="4 6" id="KW-0663">Pyridoxal phosphate</keyword>
<dbReference type="PANTHER" id="PTHR43321:SF6">
    <property type="entry name" value="GLUTAMATE DECARBOXYLASE"/>
    <property type="match status" value="1"/>
</dbReference>
<comment type="similarity">
    <text evidence="2 7">Belongs to the group II decarboxylase family.</text>
</comment>
<feature type="modified residue" description="N6-(pyridoxal phosphate)lysine" evidence="6">
    <location>
        <position position="263"/>
    </location>
</feature>
<comment type="catalytic activity">
    <reaction evidence="8">
        <text>L-glutamate + H(+) = 4-aminobutanoate + CO2</text>
        <dbReference type="Rhea" id="RHEA:17785"/>
        <dbReference type="ChEBI" id="CHEBI:15378"/>
        <dbReference type="ChEBI" id="CHEBI:16526"/>
        <dbReference type="ChEBI" id="CHEBI:29985"/>
        <dbReference type="ChEBI" id="CHEBI:59888"/>
        <dbReference type="EC" id="4.1.1.15"/>
    </reaction>
</comment>
<comment type="cofactor">
    <cofactor evidence="1 6 7">
        <name>pyridoxal 5'-phosphate</name>
        <dbReference type="ChEBI" id="CHEBI:597326"/>
    </cofactor>
</comment>
<dbReference type="OrthoDB" id="5152799at2759"/>
<evidence type="ECO:0000256" key="6">
    <source>
        <dbReference type="PIRSR" id="PIRSR602129-50"/>
    </source>
</evidence>
<evidence type="ECO:0000256" key="8">
    <source>
        <dbReference type="RuleBase" id="RU361171"/>
    </source>
</evidence>
<evidence type="ECO:0000256" key="1">
    <source>
        <dbReference type="ARBA" id="ARBA00001933"/>
    </source>
</evidence>
<dbReference type="GO" id="GO:0006538">
    <property type="term" value="P:L-glutamate catabolic process"/>
    <property type="evidence" value="ECO:0007669"/>
    <property type="project" value="TreeGrafter"/>
</dbReference>
<evidence type="ECO:0000256" key="4">
    <source>
        <dbReference type="ARBA" id="ARBA00022898"/>
    </source>
</evidence>
<dbReference type="InterPro" id="IPR015421">
    <property type="entry name" value="PyrdxlP-dep_Trfase_major"/>
</dbReference>
<evidence type="ECO:0000313" key="9">
    <source>
        <dbReference type="EMBL" id="KAF2189005.1"/>
    </source>
</evidence>
<proteinExistence type="inferred from homology"/>
<sequence length="444" mass="49845">MYSSTHSEDILPSLDELRQESLPAKEAACFIQDDLLLDGNPALNLAGFANTFMEPEIEQLMTKNLPKNITHVEAYPASNAIEKRCINIIARLFNAPLETPESEAVGVSTLGSSEAIILAVLAAKRRWQYSRERNDQPYGKPNMIMSSTVHVCWKKAARYLDIEQRYTTCSQERYTLDPHEAVSLVDEDTILVCAILGSSYTGEYENVALLDQLLQEKNKEKNLSVGIHVDAASGGFVAPFICPELIWDFRLPLVNSINVSGHKYGLTYAAVGWGIWRSRGYLPSDLLFTLNYCGSVQTTCTLNFSKSAVHVLGQYYQLIRLGRYGYCEIMTSLTKIAAYLTSSIQEMSGGDKFVVMSRGQGQGLPIVAWRLRHSERYDEYDIARQLRLKGWIVPAFTLETESGELKMLRVIIRVDLGWRRCAQLVQHLQSAMESLDQRADFASG</sequence>
<dbReference type="InterPro" id="IPR015424">
    <property type="entry name" value="PyrdxlP-dep_Trfase"/>
</dbReference>
<gene>
    <name evidence="9" type="ORF">K469DRAFT_737284</name>
</gene>
<dbReference type="Pfam" id="PF00282">
    <property type="entry name" value="Pyridoxal_deC"/>
    <property type="match status" value="1"/>
</dbReference>
<keyword evidence="10" id="KW-1185">Reference proteome</keyword>
<dbReference type="InterPro" id="IPR002129">
    <property type="entry name" value="PyrdxlP-dep_de-COase"/>
</dbReference>
<organism evidence="9 10">
    <name type="scientific">Zopfia rhizophila CBS 207.26</name>
    <dbReference type="NCBI Taxonomy" id="1314779"/>
    <lineage>
        <taxon>Eukaryota</taxon>
        <taxon>Fungi</taxon>
        <taxon>Dikarya</taxon>
        <taxon>Ascomycota</taxon>
        <taxon>Pezizomycotina</taxon>
        <taxon>Dothideomycetes</taxon>
        <taxon>Dothideomycetes incertae sedis</taxon>
        <taxon>Zopfiaceae</taxon>
        <taxon>Zopfia</taxon>
    </lineage>
</organism>
<evidence type="ECO:0000256" key="5">
    <source>
        <dbReference type="ARBA" id="ARBA00023239"/>
    </source>
</evidence>
<dbReference type="PANTHER" id="PTHR43321">
    <property type="entry name" value="GLUTAMATE DECARBOXYLASE"/>
    <property type="match status" value="1"/>
</dbReference>
<dbReference type="Gene3D" id="3.90.1150.160">
    <property type="match status" value="1"/>
</dbReference>
<dbReference type="GO" id="GO:0030170">
    <property type="term" value="F:pyridoxal phosphate binding"/>
    <property type="evidence" value="ECO:0007669"/>
    <property type="project" value="InterPro"/>
</dbReference>
<dbReference type="EC" id="4.1.1.15" evidence="3 8"/>
<evidence type="ECO:0000256" key="3">
    <source>
        <dbReference type="ARBA" id="ARBA00012421"/>
    </source>
</evidence>
<dbReference type="EMBL" id="ML994622">
    <property type="protein sequence ID" value="KAF2189005.1"/>
    <property type="molecule type" value="Genomic_DNA"/>
</dbReference>
<evidence type="ECO:0000313" key="10">
    <source>
        <dbReference type="Proteomes" id="UP000800200"/>
    </source>
</evidence>
<dbReference type="SUPFAM" id="SSF53383">
    <property type="entry name" value="PLP-dependent transferases"/>
    <property type="match status" value="1"/>
</dbReference>
<keyword evidence="8" id="KW-0210">Decarboxylase</keyword>
<accession>A0A6A6ED69</accession>
<reference evidence="9" key="1">
    <citation type="journal article" date="2020" name="Stud. Mycol.">
        <title>101 Dothideomycetes genomes: a test case for predicting lifestyles and emergence of pathogens.</title>
        <authorList>
            <person name="Haridas S."/>
            <person name="Albert R."/>
            <person name="Binder M."/>
            <person name="Bloem J."/>
            <person name="Labutti K."/>
            <person name="Salamov A."/>
            <person name="Andreopoulos B."/>
            <person name="Baker S."/>
            <person name="Barry K."/>
            <person name="Bills G."/>
            <person name="Bluhm B."/>
            <person name="Cannon C."/>
            <person name="Castanera R."/>
            <person name="Culley D."/>
            <person name="Daum C."/>
            <person name="Ezra D."/>
            <person name="Gonzalez J."/>
            <person name="Henrissat B."/>
            <person name="Kuo A."/>
            <person name="Liang C."/>
            <person name="Lipzen A."/>
            <person name="Lutzoni F."/>
            <person name="Magnuson J."/>
            <person name="Mondo S."/>
            <person name="Nolan M."/>
            <person name="Ohm R."/>
            <person name="Pangilinan J."/>
            <person name="Park H.-J."/>
            <person name="Ramirez L."/>
            <person name="Alfaro M."/>
            <person name="Sun H."/>
            <person name="Tritt A."/>
            <person name="Yoshinaga Y."/>
            <person name="Zwiers L.-H."/>
            <person name="Turgeon B."/>
            <person name="Goodwin S."/>
            <person name="Spatafora J."/>
            <person name="Crous P."/>
            <person name="Grigoriev I."/>
        </authorList>
    </citation>
    <scope>NUCLEOTIDE SEQUENCE</scope>
    <source>
        <strain evidence="9">CBS 207.26</strain>
    </source>
</reference>
<keyword evidence="5 7" id="KW-0456">Lyase</keyword>
<name>A0A6A6ED69_9PEZI</name>
<evidence type="ECO:0000256" key="7">
    <source>
        <dbReference type="RuleBase" id="RU000382"/>
    </source>
</evidence>
<dbReference type="GO" id="GO:0004351">
    <property type="term" value="F:glutamate decarboxylase activity"/>
    <property type="evidence" value="ECO:0007669"/>
    <property type="project" value="UniProtKB-EC"/>
</dbReference>
<dbReference type="Gene3D" id="3.40.640.10">
    <property type="entry name" value="Type I PLP-dependent aspartate aminotransferase-like (Major domain)"/>
    <property type="match status" value="1"/>
</dbReference>
<dbReference type="AlphaFoldDB" id="A0A6A6ED69"/>
<protein>
    <recommendedName>
        <fullName evidence="3 8">Glutamate decarboxylase</fullName>
        <ecNumber evidence="3 8">4.1.1.15</ecNumber>
    </recommendedName>
</protein>
<dbReference type="GO" id="GO:0005829">
    <property type="term" value="C:cytosol"/>
    <property type="evidence" value="ECO:0007669"/>
    <property type="project" value="TreeGrafter"/>
</dbReference>
<dbReference type="InterPro" id="IPR010107">
    <property type="entry name" value="Glutamate_decarboxylase"/>
</dbReference>